<gene>
    <name evidence="3" type="ORF">H7F21_06935</name>
</gene>
<evidence type="ECO:0000256" key="1">
    <source>
        <dbReference type="SAM" id="Phobius"/>
    </source>
</evidence>
<accession>A0A842ISL9</accession>
<keyword evidence="1" id="KW-0812">Transmembrane</keyword>
<evidence type="ECO:0000259" key="2">
    <source>
        <dbReference type="Pfam" id="PF00884"/>
    </source>
</evidence>
<comment type="caution">
    <text evidence="3">The sequence shown here is derived from an EMBL/GenBank/DDBJ whole genome shotgun (WGS) entry which is preliminary data.</text>
</comment>
<dbReference type="Gene3D" id="3.40.720.10">
    <property type="entry name" value="Alkaline Phosphatase, subunit A"/>
    <property type="match status" value="1"/>
</dbReference>
<dbReference type="InterPro" id="IPR000917">
    <property type="entry name" value="Sulfatase_N"/>
</dbReference>
<dbReference type="GO" id="GO:0016740">
    <property type="term" value="F:transferase activity"/>
    <property type="evidence" value="ECO:0007669"/>
    <property type="project" value="UniProtKB-KW"/>
</dbReference>
<dbReference type="AlphaFoldDB" id="A0A842ISL9"/>
<dbReference type="EMBL" id="JACLCP010000001">
    <property type="protein sequence ID" value="MBC2844824.1"/>
    <property type="molecule type" value="Genomic_DNA"/>
</dbReference>
<dbReference type="Pfam" id="PF00884">
    <property type="entry name" value="Sulfatase"/>
    <property type="match status" value="1"/>
</dbReference>
<keyword evidence="3" id="KW-0808">Transferase</keyword>
<dbReference type="Proteomes" id="UP000533900">
    <property type="component" value="Unassembled WGS sequence"/>
</dbReference>
<evidence type="ECO:0000313" key="4">
    <source>
        <dbReference type="Proteomes" id="UP000533900"/>
    </source>
</evidence>
<keyword evidence="1" id="KW-0472">Membrane</keyword>
<reference evidence="3" key="1">
    <citation type="submission" date="2020-08" db="EMBL/GenBank/DDBJ databases">
        <title>Winogradskyella ouciana sp. nov., isolated from the hadal seawater of the Mariana Trench.</title>
        <authorList>
            <person name="He X."/>
        </authorList>
    </citation>
    <scope>NUCLEOTIDE SEQUENCE [LARGE SCALE GENOMIC DNA]</scope>
    <source>
        <strain evidence="3">KCTC 52348</strain>
    </source>
</reference>
<proteinExistence type="predicted"/>
<evidence type="ECO:0000313" key="3">
    <source>
        <dbReference type="EMBL" id="MBC2844824.1"/>
    </source>
</evidence>
<organism evidence="3 4">
    <name type="scientific">Winogradskyella flava</name>
    <dbReference type="NCBI Taxonomy" id="1884876"/>
    <lineage>
        <taxon>Bacteria</taxon>
        <taxon>Pseudomonadati</taxon>
        <taxon>Bacteroidota</taxon>
        <taxon>Flavobacteriia</taxon>
        <taxon>Flavobacteriales</taxon>
        <taxon>Flavobacteriaceae</taxon>
        <taxon>Winogradskyella</taxon>
    </lineage>
</organism>
<keyword evidence="4" id="KW-1185">Reference proteome</keyword>
<dbReference type="RefSeq" id="WP_185788467.1">
    <property type="nucleotide sequence ID" value="NZ_JACLCP010000001.1"/>
</dbReference>
<dbReference type="SUPFAM" id="SSF53649">
    <property type="entry name" value="Alkaline phosphatase-like"/>
    <property type="match status" value="1"/>
</dbReference>
<name>A0A842ISL9_9FLAO</name>
<sequence>MNFNRGMALFCVVSVLGYFLWRNPRKNYKKIVVFFFAFSSLSFFRTVIHMYEDVKPDYWLRQSDDIENVQFKSFPNVYMIQPDGYVAQSTMEKSPYNYQNDLFDWLRNNEFKVYDNFRSNYPASLTSNASLFNMKHHKFADMIFPEIEMANARESITTSNAVANIFKNNGYETYFIAEDEYFQQNKKQEVFDYYNIAIDDFPLNSKGDDTVKDVLADLKLVMHDSDNPKFFFVEKLLPHHVGFYKTDESVVQERDRYIERIKEVNLWLKTTIKYITEHDENSIIIILADHGGWVGLKSFNHLFSARESELITSTFSNISAIKWNGNLIKNYDTALRTNVNIFRVLFSALSENPKYLESLEDDSSYNLRLNSLGIKRVKKLIDGEGRIIQ</sequence>
<dbReference type="InterPro" id="IPR017850">
    <property type="entry name" value="Alkaline_phosphatase_core_sf"/>
</dbReference>
<feature type="transmembrane region" description="Helical" evidence="1">
    <location>
        <begin position="33"/>
        <end position="51"/>
    </location>
</feature>
<keyword evidence="3" id="KW-0378">Hydrolase</keyword>
<protein>
    <submittedName>
        <fullName evidence="3">Sulfatase-like hydrolase/transferase</fullName>
    </submittedName>
</protein>
<dbReference type="GO" id="GO:0016787">
    <property type="term" value="F:hydrolase activity"/>
    <property type="evidence" value="ECO:0007669"/>
    <property type="project" value="UniProtKB-KW"/>
</dbReference>
<feature type="domain" description="Sulfatase N-terminal" evidence="2">
    <location>
        <begin position="109"/>
        <end position="294"/>
    </location>
</feature>
<keyword evidence="1" id="KW-1133">Transmembrane helix</keyword>